<organism evidence="2 3">
    <name type="scientific">Desulfosporosinus metallidurans</name>
    <dbReference type="NCBI Taxonomy" id="1888891"/>
    <lineage>
        <taxon>Bacteria</taxon>
        <taxon>Bacillati</taxon>
        <taxon>Bacillota</taxon>
        <taxon>Clostridia</taxon>
        <taxon>Eubacteriales</taxon>
        <taxon>Desulfitobacteriaceae</taxon>
        <taxon>Desulfosporosinus</taxon>
    </lineage>
</organism>
<protein>
    <submittedName>
        <fullName evidence="2">Uncharacterized protein</fullName>
    </submittedName>
</protein>
<dbReference type="EMBL" id="MLBF01000062">
    <property type="protein sequence ID" value="OLN27154.1"/>
    <property type="molecule type" value="Genomic_DNA"/>
</dbReference>
<dbReference type="AlphaFoldDB" id="A0A1Q8QIJ9"/>
<keyword evidence="3" id="KW-1185">Reference proteome</keyword>
<evidence type="ECO:0000313" key="3">
    <source>
        <dbReference type="Proteomes" id="UP000186102"/>
    </source>
</evidence>
<evidence type="ECO:0000256" key="1">
    <source>
        <dbReference type="SAM" id="MobiDB-lite"/>
    </source>
</evidence>
<dbReference type="Proteomes" id="UP000186102">
    <property type="component" value="Unassembled WGS sequence"/>
</dbReference>
<feature type="compositionally biased region" description="Polar residues" evidence="1">
    <location>
        <begin position="23"/>
        <end position="40"/>
    </location>
</feature>
<reference evidence="2 3" key="1">
    <citation type="submission" date="2016-09" db="EMBL/GenBank/DDBJ databases">
        <title>Complete genome of Desulfosporosinus sp. OL.</title>
        <authorList>
            <person name="Mardanov A."/>
            <person name="Beletsky A."/>
            <person name="Panova A."/>
            <person name="Karnachuk O."/>
            <person name="Ravin N."/>
        </authorList>
    </citation>
    <scope>NUCLEOTIDE SEQUENCE [LARGE SCALE GENOMIC DNA]</scope>
    <source>
        <strain evidence="2 3">OL</strain>
    </source>
</reference>
<feature type="region of interest" description="Disordered" evidence="1">
    <location>
        <begin position="20"/>
        <end position="63"/>
    </location>
</feature>
<evidence type="ECO:0000313" key="2">
    <source>
        <dbReference type="EMBL" id="OLN27154.1"/>
    </source>
</evidence>
<accession>A0A1Q8QIJ9</accession>
<sequence length="63" mass="7006">MVSWETVEVMPITKTDALRQWKRASSSNHGQRLNHGSQQAAKDVCKARKHGTADPFKAESLQG</sequence>
<gene>
    <name evidence="2" type="ORF">DSOL_4666</name>
</gene>
<comment type="caution">
    <text evidence="2">The sequence shown here is derived from an EMBL/GenBank/DDBJ whole genome shotgun (WGS) entry which is preliminary data.</text>
</comment>
<name>A0A1Q8QIJ9_9FIRM</name>
<proteinExistence type="predicted"/>